<accession>A0A3M7RHR9</accession>
<dbReference type="EMBL" id="REGN01003348">
    <property type="protein sequence ID" value="RNA23126.1"/>
    <property type="molecule type" value="Genomic_DNA"/>
</dbReference>
<dbReference type="Proteomes" id="UP000276133">
    <property type="component" value="Unassembled WGS sequence"/>
</dbReference>
<evidence type="ECO:0000313" key="2">
    <source>
        <dbReference type="Proteomes" id="UP000276133"/>
    </source>
</evidence>
<proteinExistence type="predicted"/>
<organism evidence="1 2">
    <name type="scientific">Brachionus plicatilis</name>
    <name type="common">Marine rotifer</name>
    <name type="synonym">Brachionus muelleri</name>
    <dbReference type="NCBI Taxonomy" id="10195"/>
    <lineage>
        <taxon>Eukaryota</taxon>
        <taxon>Metazoa</taxon>
        <taxon>Spiralia</taxon>
        <taxon>Gnathifera</taxon>
        <taxon>Rotifera</taxon>
        <taxon>Eurotatoria</taxon>
        <taxon>Monogononta</taxon>
        <taxon>Pseudotrocha</taxon>
        <taxon>Ploima</taxon>
        <taxon>Brachionidae</taxon>
        <taxon>Brachionus</taxon>
    </lineage>
</organism>
<comment type="caution">
    <text evidence="1">The sequence shown here is derived from an EMBL/GenBank/DDBJ whole genome shotgun (WGS) entry which is preliminary data.</text>
</comment>
<gene>
    <name evidence="1" type="ORF">BpHYR1_020214</name>
</gene>
<keyword evidence="2" id="KW-1185">Reference proteome</keyword>
<dbReference type="AlphaFoldDB" id="A0A3M7RHR9"/>
<sequence length="133" mass="16012">MLPLYKLQIQKEKRLVFSDLLKQIYQCVLFFEARYWVLMVSNKTEIVFRLFTKRRCLKFIKRSEKKRFQIKCLSSFSESGLHELQLVKKNKYVKWKLTGNYVIGSSLLGSNYTMELDIRYILIRNLLYILSPV</sequence>
<protein>
    <submittedName>
        <fullName evidence="1">Uncharacterized protein</fullName>
    </submittedName>
</protein>
<name>A0A3M7RHR9_BRAPC</name>
<reference evidence="1 2" key="1">
    <citation type="journal article" date="2018" name="Sci. Rep.">
        <title>Genomic signatures of local adaptation to the degree of environmental predictability in rotifers.</title>
        <authorList>
            <person name="Franch-Gras L."/>
            <person name="Hahn C."/>
            <person name="Garcia-Roger E.M."/>
            <person name="Carmona M.J."/>
            <person name="Serra M."/>
            <person name="Gomez A."/>
        </authorList>
    </citation>
    <scope>NUCLEOTIDE SEQUENCE [LARGE SCALE GENOMIC DNA]</scope>
    <source>
        <strain evidence="1">HYR1</strain>
    </source>
</reference>
<evidence type="ECO:0000313" key="1">
    <source>
        <dbReference type="EMBL" id="RNA23126.1"/>
    </source>
</evidence>